<dbReference type="RefSeq" id="WP_207090529.1">
    <property type="nucleotide sequence ID" value="NZ_JAFLQW010000640.1"/>
</dbReference>
<keyword evidence="3" id="KW-1185">Reference proteome</keyword>
<sequence length="177" mass="20247">MSKNTSQNPKSDIIADAAIAQATSNLEIEDKNQDNQLKYLLTESELKKMQALSEALRTSRDQLPGWAISYANFVKKKINEADPNQPVVEVQKIWQEWKDGQLKHYHNELDDQKDLMKDAKKKDRYQRTLMLTQDIAENLEELGMKTTPGECIFLGVILMHHNLIVNTTLPGKQPSQV</sequence>
<accession>A0ABS3FY97</accession>
<evidence type="ECO:0000313" key="2">
    <source>
        <dbReference type="EMBL" id="MBO0352110.1"/>
    </source>
</evidence>
<dbReference type="EMBL" id="JAFLQW010000640">
    <property type="protein sequence ID" value="MBO0352110.1"/>
    <property type="molecule type" value="Genomic_DNA"/>
</dbReference>
<name>A0ABS3FY97_9CYAN</name>
<reference evidence="2 3" key="1">
    <citation type="submission" date="2021-03" db="EMBL/GenBank/DDBJ databases">
        <title>Metabolic Capacity of the Antarctic Cyanobacterium Phormidium pseudopriestleyi that Sustains Oxygenic Photosynthesis in the Presence of Hydrogen Sulfide.</title>
        <authorList>
            <person name="Lumian J.E."/>
            <person name="Jungblut A.D."/>
            <person name="Dillon M.L."/>
            <person name="Hawes I."/>
            <person name="Doran P.T."/>
            <person name="Mackey T.J."/>
            <person name="Dick G.J."/>
            <person name="Grettenberger C.L."/>
            <person name="Sumner D.Y."/>
        </authorList>
    </citation>
    <scope>NUCLEOTIDE SEQUENCE [LARGE SCALE GENOMIC DNA]</scope>
    <source>
        <strain evidence="2 3">FRX01</strain>
    </source>
</reference>
<feature type="coiled-coil region" evidence="1">
    <location>
        <begin position="102"/>
        <end position="142"/>
    </location>
</feature>
<gene>
    <name evidence="2" type="ORF">J0895_24110</name>
</gene>
<comment type="caution">
    <text evidence="2">The sequence shown here is derived from an EMBL/GenBank/DDBJ whole genome shotgun (WGS) entry which is preliminary data.</text>
</comment>
<organism evidence="2 3">
    <name type="scientific">Phormidium pseudopriestleyi FRX01</name>
    <dbReference type="NCBI Taxonomy" id="1759528"/>
    <lineage>
        <taxon>Bacteria</taxon>
        <taxon>Bacillati</taxon>
        <taxon>Cyanobacteriota</taxon>
        <taxon>Cyanophyceae</taxon>
        <taxon>Oscillatoriophycideae</taxon>
        <taxon>Oscillatoriales</taxon>
        <taxon>Oscillatoriaceae</taxon>
        <taxon>Phormidium</taxon>
    </lineage>
</organism>
<protein>
    <submittedName>
        <fullName evidence="2">Uncharacterized protein</fullName>
    </submittedName>
</protein>
<keyword evidence="1" id="KW-0175">Coiled coil</keyword>
<proteinExistence type="predicted"/>
<evidence type="ECO:0000256" key="1">
    <source>
        <dbReference type="SAM" id="Coils"/>
    </source>
</evidence>
<dbReference type="Proteomes" id="UP000664844">
    <property type="component" value="Unassembled WGS sequence"/>
</dbReference>
<evidence type="ECO:0000313" key="3">
    <source>
        <dbReference type="Proteomes" id="UP000664844"/>
    </source>
</evidence>